<feature type="compositionally biased region" description="Low complexity" evidence="4">
    <location>
        <begin position="56"/>
        <end position="68"/>
    </location>
</feature>
<organism evidence="6 7">
    <name type="scientific">Nitrospina watsonii</name>
    <dbReference type="NCBI Taxonomy" id="1323948"/>
    <lineage>
        <taxon>Bacteria</taxon>
        <taxon>Pseudomonadati</taxon>
        <taxon>Nitrospinota/Tectimicrobiota group</taxon>
        <taxon>Nitrospinota</taxon>
        <taxon>Nitrospinia</taxon>
        <taxon>Nitrospinales</taxon>
        <taxon>Nitrospinaceae</taxon>
        <taxon>Nitrospina</taxon>
    </lineage>
</organism>
<dbReference type="SUPFAM" id="SSF48452">
    <property type="entry name" value="TPR-like"/>
    <property type="match status" value="1"/>
</dbReference>
<dbReference type="PROSITE" id="PS50293">
    <property type="entry name" value="TPR_REGION"/>
    <property type="match status" value="1"/>
</dbReference>
<feature type="repeat" description="TPR" evidence="3">
    <location>
        <begin position="100"/>
        <end position="133"/>
    </location>
</feature>
<dbReference type="InterPro" id="IPR011990">
    <property type="entry name" value="TPR-like_helical_dom_sf"/>
</dbReference>
<keyword evidence="5" id="KW-1133">Transmembrane helix</keyword>
<dbReference type="InterPro" id="IPR019734">
    <property type="entry name" value="TPR_rpt"/>
</dbReference>
<name>A0ABM9HEQ8_9BACT</name>
<dbReference type="Pfam" id="PF13432">
    <property type="entry name" value="TPR_16"/>
    <property type="match status" value="1"/>
</dbReference>
<evidence type="ECO:0000256" key="4">
    <source>
        <dbReference type="SAM" id="MobiDB-lite"/>
    </source>
</evidence>
<evidence type="ECO:0000313" key="7">
    <source>
        <dbReference type="Proteomes" id="UP001157733"/>
    </source>
</evidence>
<dbReference type="SMART" id="SM00028">
    <property type="entry name" value="TPR"/>
    <property type="match status" value="3"/>
</dbReference>
<dbReference type="EMBL" id="OX336137">
    <property type="protein sequence ID" value="CAI2718722.1"/>
    <property type="molecule type" value="Genomic_DNA"/>
</dbReference>
<keyword evidence="5" id="KW-0472">Membrane</keyword>
<dbReference type="Gene3D" id="1.25.40.10">
    <property type="entry name" value="Tetratricopeptide repeat domain"/>
    <property type="match status" value="1"/>
</dbReference>
<evidence type="ECO:0000256" key="5">
    <source>
        <dbReference type="SAM" id="Phobius"/>
    </source>
</evidence>
<keyword evidence="7" id="KW-1185">Reference proteome</keyword>
<feature type="region of interest" description="Disordered" evidence="4">
    <location>
        <begin position="56"/>
        <end position="82"/>
    </location>
</feature>
<dbReference type="PANTHER" id="PTHR45586:SF1">
    <property type="entry name" value="LIPOPOLYSACCHARIDE ASSEMBLY PROTEIN B"/>
    <property type="match status" value="1"/>
</dbReference>
<proteinExistence type="predicted"/>
<dbReference type="InterPro" id="IPR051012">
    <property type="entry name" value="CellSynth/LPSAsmb/PSIAsmb"/>
</dbReference>
<evidence type="ECO:0000313" key="6">
    <source>
        <dbReference type="EMBL" id="CAI2718722.1"/>
    </source>
</evidence>
<dbReference type="PROSITE" id="PS50005">
    <property type="entry name" value="TPR"/>
    <property type="match status" value="1"/>
</dbReference>
<dbReference type="RefSeq" id="WP_282011605.1">
    <property type="nucleotide sequence ID" value="NZ_OX336137.1"/>
</dbReference>
<reference evidence="6 7" key="1">
    <citation type="submission" date="2022-09" db="EMBL/GenBank/DDBJ databases">
        <authorList>
            <person name="Kop L."/>
        </authorList>
    </citation>
    <scope>NUCLEOTIDE SEQUENCE [LARGE SCALE GENOMIC DNA]</scope>
    <source>
        <strain evidence="6 7">347</strain>
    </source>
</reference>
<keyword evidence="2 3" id="KW-0802">TPR repeat</keyword>
<dbReference type="Proteomes" id="UP001157733">
    <property type="component" value="Chromosome"/>
</dbReference>
<feature type="transmembrane region" description="Helical" evidence="5">
    <location>
        <begin position="26"/>
        <end position="47"/>
    </location>
</feature>
<keyword evidence="5" id="KW-0812">Transmembrane</keyword>
<keyword evidence="1" id="KW-0677">Repeat</keyword>
<evidence type="ECO:0000256" key="2">
    <source>
        <dbReference type="ARBA" id="ARBA00022803"/>
    </source>
</evidence>
<gene>
    <name evidence="6" type="ORF">NSPWAT_1866</name>
</gene>
<sequence>MTELFWIASLIFTTYMCIDCINRKEHFVWIIVMIVLMPVGAIAYFFAVKNRVSAPSSSNSGDQSSNVSKPSFFAPSQPRKELDTEETLQLKELIGKYDKAYHHEKLGQIYLEQKKYDLAIEPFQEAVKRDPEMNEARYGLAKCYYGQGRFSESAEVLEELVQIDKKFDYGNAIFGLAECYRLSGQEDKALETYEAVINSYHFFKAYYHYAKLLDKRGKKQEAIDYMKSIIGSSKDLPDYKLEKERRWIDEAYKFLRKNGIELA</sequence>
<accession>A0ABM9HEQ8</accession>
<dbReference type="PANTHER" id="PTHR45586">
    <property type="entry name" value="TPR REPEAT-CONTAINING PROTEIN PA4667"/>
    <property type="match status" value="1"/>
</dbReference>
<dbReference type="Pfam" id="PF13174">
    <property type="entry name" value="TPR_6"/>
    <property type="match status" value="2"/>
</dbReference>
<evidence type="ECO:0000256" key="1">
    <source>
        <dbReference type="ARBA" id="ARBA00022737"/>
    </source>
</evidence>
<protein>
    <submittedName>
        <fullName evidence="6">Tetratricopeptide repeat protein</fullName>
    </submittedName>
</protein>
<evidence type="ECO:0000256" key="3">
    <source>
        <dbReference type="PROSITE-ProRule" id="PRU00339"/>
    </source>
</evidence>